<dbReference type="SUPFAM" id="SSF55961">
    <property type="entry name" value="Bet v1-like"/>
    <property type="match status" value="1"/>
</dbReference>
<proteinExistence type="predicted"/>
<name>A0AAF1BWC4_9CORY</name>
<reference evidence="1" key="1">
    <citation type="submission" date="2017-12" db="EMBL/GenBank/DDBJ databases">
        <authorList>
            <person name="Thomas-White K."/>
            <person name="Wolfe A.J."/>
        </authorList>
    </citation>
    <scope>NUCLEOTIDE SEQUENCE</scope>
    <source>
        <strain evidence="1">UMB0763</strain>
    </source>
</reference>
<dbReference type="Pfam" id="PF10698">
    <property type="entry name" value="DUF2505"/>
    <property type="match status" value="1"/>
</dbReference>
<dbReference type="KEGG" id="cpyr:CYJ47_10735"/>
<dbReference type="AlphaFoldDB" id="A0AAF1BWC4"/>
<protein>
    <submittedName>
        <fullName evidence="1">DUF2505 domain-containing protein</fullName>
    </submittedName>
</protein>
<accession>A0AAF1BWC4</accession>
<evidence type="ECO:0000313" key="1">
    <source>
        <dbReference type="EMBL" id="WOT01731.1"/>
    </source>
</evidence>
<gene>
    <name evidence="1" type="ORF">CYJ47_10735</name>
</gene>
<dbReference type="RefSeq" id="WP_016459055.1">
    <property type="nucleotide sequence ID" value="NZ_CAMIHY010000001.1"/>
</dbReference>
<dbReference type="Proteomes" id="UP000234560">
    <property type="component" value="Chromosome"/>
</dbReference>
<evidence type="ECO:0000313" key="2">
    <source>
        <dbReference type="Proteomes" id="UP000234560"/>
    </source>
</evidence>
<dbReference type="InterPro" id="IPR019639">
    <property type="entry name" value="DUF2505"/>
</dbReference>
<dbReference type="EMBL" id="CP136958">
    <property type="protein sequence ID" value="WOT01731.1"/>
    <property type="molecule type" value="Genomic_DNA"/>
</dbReference>
<sequence length="163" mass="18178">MTARNEVTVTIPHSKEKVLQAWRTREFWEFDTKNLTTEPGEVHEFTEADGKVDVALYEVMAMSLLPEAVQGMISQDLKIKRTFHLEDENTAKYNSDVKGTPVDFGADIAVAGEGDTTTLTYSNTVDVKIPFMGAAIEPKVAEALEQTTQHEAELMAQWISDNL</sequence>
<organism evidence="1 2">
    <name type="scientific">Corynebacterium pyruviciproducens</name>
    <dbReference type="NCBI Taxonomy" id="598660"/>
    <lineage>
        <taxon>Bacteria</taxon>
        <taxon>Bacillati</taxon>
        <taxon>Actinomycetota</taxon>
        <taxon>Actinomycetes</taxon>
        <taxon>Mycobacteriales</taxon>
        <taxon>Corynebacteriaceae</taxon>
        <taxon>Corynebacterium</taxon>
    </lineage>
</organism>
<reference evidence="1" key="2">
    <citation type="submission" date="2023-10" db="EMBL/GenBank/DDBJ databases">
        <authorList>
            <person name="Choi B."/>
        </authorList>
    </citation>
    <scope>NUCLEOTIDE SEQUENCE</scope>
    <source>
        <strain evidence="1">UMB0763</strain>
    </source>
</reference>